<accession>A0A931CTY5</accession>
<keyword evidence="3" id="KW-1003">Cell membrane</keyword>
<feature type="transmembrane region" description="Helical" evidence="7">
    <location>
        <begin position="225"/>
        <end position="248"/>
    </location>
</feature>
<reference evidence="8 9" key="1">
    <citation type="submission" date="2020-11" db="EMBL/GenBank/DDBJ databases">
        <title>Arthrobacter antarcticus sp. nov., isolated from Antarctic Soil.</title>
        <authorList>
            <person name="Li J."/>
        </authorList>
    </citation>
    <scope>NUCLEOTIDE SEQUENCE [LARGE SCALE GENOMIC DNA]</scope>
    <source>
        <strain evidence="8 9">Z1-20</strain>
    </source>
</reference>
<dbReference type="PANTHER" id="PTHR36838">
    <property type="entry name" value="AUXIN EFFLUX CARRIER FAMILY PROTEIN"/>
    <property type="match status" value="1"/>
</dbReference>
<feature type="transmembrane region" description="Helical" evidence="7">
    <location>
        <begin position="34"/>
        <end position="53"/>
    </location>
</feature>
<keyword evidence="2" id="KW-0813">Transport</keyword>
<evidence type="ECO:0000256" key="5">
    <source>
        <dbReference type="ARBA" id="ARBA00022989"/>
    </source>
</evidence>
<name>A0A931CTY5_9MICC</name>
<dbReference type="EMBL" id="JADNYM010000022">
    <property type="protein sequence ID" value="MBG0740889.1"/>
    <property type="molecule type" value="Genomic_DNA"/>
</dbReference>
<comment type="caution">
    <text evidence="8">The sequence shown here is derived from an EMBL/GenBank/DDBJ whole genome shotgun (WGS) entry which is preliminary data.</text>
</comment>
<evidence type="ECO:0000256" key="3">
    <source>
        <dbReference type="ARBA" id="ARBA00022475"/>
    </source>
</evidence>
<evidence type="ECO:0000313" key="8">
    <source>
        <dbReference type="EMBL" id="MBG0740889.1"/>
    </source>
</evidence>
<dbReference type="Pfam" id="PF03547">
    <property type="entry name" value="Mem_trans"/>
    <property type="match status" value="1"/>
</dbReference>
<dbReference type="Proteomes" id="UP000655366">
    <property type="component" value="Unassembled WGS sequence"/>
</dbReference>
<dbReference type="GO" id="GO:0055085">
    <property type="term" value="P:transmembrane transport"/>
    <property type="evidence" value="ECO:0007669"/>
    <property type="project" value="InterPro"/>
</dbReference>
<feature type="transmembrane region" description="Helical" evidence="7">
    <location>
        <begin position="254"/>
        <end position="275"/>
    </location>
</feature>
<evidence type="ECO:0000313" key="9">
    <source>
        <dbReference type="Proteomes" id="UP000655366"/>
    </source>
</evidence>
<feature type="transmembrane region" description="Helical" evidence="7">
    <location>
        <begin position="287"/>
        <end position="306"/>
    </location>
</feature>
<keyword evidence="6 7" id="KW-0472">Membrane</keyword>
<feature type="transmembrane region" description="Helical" evidence="7">
    <location>
        <begin position="123"/>
        <end position="143"/>
    </location>
</feature>
<evidence type="ECO:0000256" key="4">
    <source>
        <dbReference type="ARBA" id="ARBA00022692"/>
    </source>
</evidence>
<keyword evidence="4 7" id="KW-0812">Transmembrane</keyword>
<organism evidence="8 9">
    <name type="scientific">Arthrobacter terrae</name>
    <dbReference type="NCBI Taxonomy" id="2935737"/>
    <lineage>
        <taxon>Bacteria</taxon>
        <taxon>Bacillati</taxon>
        <taxon>Actinomycetota</taxon>
        <taxon>Actinomycetes</taxon>
        <taxon>Micrococcales</taxon>
        <taxon>Micrococcaceae</taxon>
        <taxon>Arthrobacter</taxon>
    </lineage>
</organism>
<evidence type="ECO:0000256" key="2">
    <source>
        <dbReference type="ARBA" id="ARBA00022448"/>
    </source>
</evidence>
<sequence>MLGVLQGFSVIWIVILIGYVLGRFNVLGPDGQRILSRLVFFVATPALMLQTLSRTDLRAVFSTSLLVAALSAFAASLAYLFIARVLLKRRTGTALVGAMSASLVNAAYLGIPIAVYVLGDASFAAPVLIFQLAFYTPFFVLMMDSVSRGRNASFGAFLIQIPKNPILIASLLGLLIAGTGWHPPDLLMQPFVLVGGAAVPGALLAFGISLYGSKPLQNRLDRGDVLLASGVKLVLQPLVAFLLARYLLDLHGHALFAAVVLAALPTAQNVFITAARYETGVSIAKDTVLLTTAVGVPVLVLVSALLA</sequence>
<feature type="transmembrane region" description="Helical" evidence="7">
    <location>
        <begin position="94"/>
        <end position="117"/>
    </location>
</feature>
<gene>
    <name evidence="8" type="ORF">IV500_16050</name>
</gene>
<keyword evidence="5 7" id="KW-1133">Transmembrane helix</keyword>
<feature type="transmembrane region" description="Helical" evidence="7">
    <location>
        <begin position="164"/>
        <end position="181"/>
    </location>
</feature>
<dbReference type="AlphaFoldDB" id="A0A931CTY5"/>
<feature type="transmembrane region" description="Helical" evidence="7">
    <location>
        <begin position="6"/>
        <end position="22"/>
    </location>
</feature>
<dbReference type="InterPro" id="IPR004776">
    <property type="entry name" value="Mem_transp_PIN-like"/>
</dbReference>
<feature type="transmembrane region" description="Helical" evidence="7">
    <location>
        <begin position="187"/>
        <end position="213"/>
    </location>
</feature>
<protein>
    <submittedName>
        <fullName evidence="8">AEC family transporter</fullName>
    </submittedName>
</protein>
<dbReference type="PANTHER" id="PTHR36838:SF1">
    <property type="entry name" value="SLR1864 PROTEIN"/>
    <property type="match status" value="1"/>
</dbReference>
<keyword evidence="9" id="KW-1185">Reference proteome</keyword>
<comment type="subcellular location">
    <subcellularLocation>
        <location evidence="1">Membrane</location>
        <topology evidence="1">Multi-pass membrane protein</topology>
    </subcellularLocation>
</comment>
<evidence type="ECO:0000256" key="6">
    <source>
        <dbReference type="ARBA" id="ARBA00023136"/>
    </source>
</evidence>
<dbReference type="GO" id="GO:0016020">
    <property type="term" value="C:membrane"/>
    <property type="evidence" value="ECO:0007669"/>
    <property type="project" value="UniProtKB-SubCell"/>
</dbReference>
<feature type="transmembrane region" description="Helical" evidence="7">
    <location>
        <begin position="59"/>
        <end position="82"/>
    </location>
</feature>
<evidence type="ECO:0000256" key="1">
    <source>
        <dbReference type="ARBA" id="ARBA00004141"/>
    </source>
</evidence>
<proteinExistence type="predicted"/>
<evidence type="ECO:0000256" key="7">
    <source>
        <dbReference type="SAM" id="Phobius"/>
    </source>
</evidence>